<dbReference type="InterPro" id="IPR017853">
    <property type="entry name" value="GH"/>
</dbReference>
<evidence type="ECO:0000256" key="7">
    <source>
        <dbReference type="ARBA" id="ARBA00023295"/>
    </source>
</evidence>
<keyword evidence="12" id="KW-1185">Reference proteome</keyword>
<evidence type="ECO:0000256" key="1">
    <source>
        <dbReference type="ARBA" id="ARBA00001412"/>
    </source>
</evidence>
<evidence type="ECO:0000256" key="9">
    <source>
        <dbReference type="SAM" id="SignalP"/>
    </source>
</evidence>
<dbReference type="PRINTS" id="PR00742">
    <property type="entry name" value="GLHYDRLASE35"/>
</dbReference>
<name>A0A2G8SM47_9APHY</name>
<evidence type="ECO:0000313" key="12">
    <source>
        <dbReference type="Proteomes" id="UP000230002"/>
    </source>
</evidence>
<dbReference type="InterPro" id="IPR008979">
    <property type="entry name" value="Galactose-bd-like_sf"/>
</dbReference>
<dbReference type="SUPFAM" id="SSF51011">
    <property type="entry name" value="Glycosyl hydrolase domain"/>
    <property type="match status" value="1"/>
</dbReference>
<dbReference type="SUPFAM" id="SSF51445">
    <property type="entry name" value="(Trans)glycosidases"/>
    <property type="match status" value="1"/>
</dbReference>
<dbReference type="Gene3D" id="2.60.390.10">
    <property type="entry name" value="Beta-galactosidase, domain 3"/>
    <property type="match status" value="1"/>
</dbReference>
<dbReference type="InterPro" id="IPR031330">
    <property type="entry name" value="Gly_Hdrlase_35_cat"/>
</dbReference>
<dbReference type="SUPFAM" id="SSF49785">
    <property type="entry name" value="Galactose-binding domain-like"/>
    <property type="match status" value="2"/>
</dbReference>
<comment type="catalytic activity">
    <reaction evidence="1">
        <text>Hydrolysis of terminal non-reducing beta-D-galactose residues in beta-D-galactosides.</text>
        <dbReference type="EC" id="3.2.1.23"/>
    </reaction>
</comment>
<evidence type="ECO:0000256" key="6">
    <source>
        <dbReference type="ARBA" id="ARBA00023180"/>
    </source>
</evidence>
<organism evidence="11 12">
    <name type="scientific">Ganoderma sinense ZZ0214-1</name>
    <dbReference type="NCBI Taxonomy" id="1077348"/>
    <lineage>
        <taxon>Eukaryota</taxon>
        <taxon>Fungi</taxon>
        <taxon>Dikarya</taxon>
        <taxon>Basidiomycota</taxon>
        <taxon>Agaricomycotina</taxon>
        <taxon>Agaricomycetes</taxon>
        <taxon>Polyporales</taxon>
        <taxon>Polyporaceae</taxon>
        <taxon>Ganoderma</taxon>
    </lineage>
</organism>
<dbReference type="Pfam" id="PF13363">
    <property type="entry name" value="BetaGal_dom3"/>
    <property type="match status" value="1"/>
</dbReference>
<dbReference type="SMART" id="SM01029">
    <property type="entry name" value="BetaGal_dom2"/>
    <property type="match status" value="1"/>
</dbReference>
<dbReference type="OrthoDB" id="1657402at2759"/>
<dbReference type="AlphaFoldDB" id="A0A2G8SM47"/>
<evidence type="ECO:0000259" key="10">
    <source>
        <dbReference type="SMART" id="SM01029"/>
    </source>
</evidence>
<comment type="caution">
    <text evidence="11">The sequence shown here is derived from an EMBL/GenBank/DDBJ whole genome shotgun (WGS) entry which is preliminary data.</text>
</comment>
<keyword evidence="4 9" id="KW-0732">Signal</keyword>
<reference evidence="11 12" key="1">
    <citation type="journal article" date="2015" name="Sci. Rep.">
        <title>Chromosome-level genome map provides insights into diverse defense mechanisms in the medicinal fungus Ganoderma sinense.</title>
        <authorList>
            <person name="Zhu Y."/>
            <person name="Xu J."/>
            <person name="Sun C."/>
            <person name="Zhou S."/>
            <person name="Xu H."/>
            <person name="Nelson D.R."/>
            <person name="Qian J."/>
            <person name="Song J."/>
            <person name="Luo H."/>
            <person name="Xiang L."/>
            <person name="Li Y."/>
            <person name="Xu Z."/>
            <person name="Ji A."/>
            <person name="Wang L."/>
            <person name="Lu S."/>
            <person name="Hayward A."/>
            <person name="Sun W."/>
            <person name="Li X."/>
            <person name="Schwartz D.C."/>
            <person name="Wang Y."/>
            <person name="Chen S."/>
        </authorList>
    </citation>
    <scope>NUCLEOTIDE SEQUENCE [LARGE SCALE GENOMIC DNA]</scope>
    <source>
        <strain evidence="11 12">ZZ0214-1</strain>
    </source>
</reference>
<evidence type="ECO:0000256" key="8">
    <source>
        <dbReference type="RuleBase" id="RU003679"/>
    </source>
</evidence>
<dbReference type="Gene3D" id="2.102.20.10">
    <property type="entry name" value="Beta-galactosidase, domain 2"/>
    <property type="match status" value="1"/>
</dbReference>
<gene>
    <name evidence="11" type="ORF">GSI_02606</name>
</gene>
<dbReference type="Gene3D" id="2.60.120.260">
    <property type="entry name" value="Galactose-binding domain-like"/>
    <property type="match status" value="2"/>
</dbReference>
<accession>A0A2G8SM47</accession>
<dbReference type="Pfam" id="PF10435">
    <property type="entry name" value="BetaGal_dom2"/>
    <property type="match status" value="1"/>
</dbReference>
<dbReference type="InterPro" id="IPR025300">
    <property type="entry name" value="BetaGal_jelly_roll_dom"/>
</dbReference>
<dbReference type="SUPFAM" id="SSF117100">
    <property type="entry name" value="Beta-galactosidase LacA, domain 3"/>
    <property type="match status" value="1"/>
</dbReference>
<dbReference type="InterPro" id="IPR036833">
    <property type="entry name" value="BetaGal_dom3_sf"/>
</dbReference>
<feature type="chain" id="PRO_5013890076" description="beta-galactosidase" evidence="9">
    <location>
        <begin position="24"/>
        <end position="1058"/>
    </location>
</feature>
<dbReference type="GO" id="GO:0004565">
    <property type="term" value="F:beta-galactosidase activity"/>
    <property type="evidence" value="ECO:0007669"/>
    <property type="project" value="UniProtKB-EC"/>
</dbReference>
<dbReference type="Gene3D" id="3.20.20.80">
    <property type="entry name" value="Glycosidases"/>
    <property type="match status" value="1"/>
</dbReference>
<dbReference type="Pfam" id="PF13364">
    <property type="entry name" value="BetaGal_ABD2"/>
    <property type="match status" value="3"/>
</dbReference>
<evidence type="ECO:0000256" key="4">
    <source>
        <dbReference type="ARBA" id="ARBA00022729"/>
    </source>
</evidence>
<evidence type="ECO:0000256" key="2">
    <source>
        <dbReference type="ARBA" id="ARBA00009809"/>
    </source>
</evidence>
<dbReference type="InterPro" id="IPR001944">
    <property type="entry name" value="Glycoside_Hdrlase_35"/>
</dbReference>
<dbReference type="InterPro" id="IPR018954">
    <property type="entry name" value="Betagal_dom2"/>
</dbReference>
<proteinExistence type="inferred from homology"/>
<keyword evidence="6" id="KW-0325">Glycoprotein</keyword>
<evidence type="ECO:0000256" key="3">
    <source>
        <dbReference type="ARBA" id="ARBA00012756"/>
    </source>
</evidence>
<dbReference type="InterPro" id="IPR037110">
    <property type="entry name" value="Betagal_dom2_sf"/>
</dbReference>
<feature type="domain" description="Beta-galactosidase" evidence="10">
    <location>
        <begin position="458"/>
        <end position="646"/>
    </location>
</feature>
<dbReference type="Pfam" id="PF01301">
    <property type="entry name" value="Glyco_hydro_35"/>
    <property type="match status" value="1"/>
</dbReference>
<sequence>MHLGYDAVLFVIMILSRHTFVQGYSPEYGAGVAENIDIRSQSGELQDEHDSSAAMLLHAVNGQSVTLAADPPRKSNGLTDVVQWDNYTLFLHDQRMFVYSGEFHTFRLPVPDLWLDIFQKMVAAGLNAVSIYIHWGLTNPAPGVFDFEDWRALQPIFDAAKLAGIFVILRPGPYINAETTAGGLALWATSLVEGDVRVNTTSWNAAYQPYAAHIIESVKPNQVTEGGPILLVQIDNEYSQTPEINAEYFADLEEQYRSNGVVVPFDSVIDFDAGRTYNDPGERLNFINGTGAPDIYGLDDYPNHFNCTNGSMWNPIQTNYHTYHTVNDPTRPFYMPEFQGGSHDYWGGPGYDACRARIGPDFEDVFYKNNWAANVRMHSVYMFYGGTNWGGINYPGAYTSYDYSAAIKETRVLWAKYDEMKRQALFLRSSPQFRKTDWIGDTQAGPAAIPGVTITSLSLPHTNTSTTDGADSGSETFATYLRNPDTGTGFLVARHANASALGTVRFRVRLPSNSNSNSNGGGTLDLPRTFDAIALDGRQSKLVMTDYAFGRTGRVLYTTAAVFFAGTVGARDVLFLTGDAGQAHEAALVLTGTGGRRASSAYVSYIDTPEATTVTVRAGFAGGLVTVWDSDEQLVLFADPVTAATFWAPAIRSPTAGTVPGLESYWQFGTNATVLVGGPYLVRNATVSGGTLALRGDLNASVPLTIVAPPEVRAVTWNGERVEVEGDGRGVLRGKLTLSEVVRGVEVPTLGGWRYADSLPEVKAGFDDSDWVVADHTSTNITQGMLFGDGRVLYGCDYGFCENNILWRGHFDATGAETAANLSINGGTGMDSSVWVIVLLDADGTAPLVAFAASVWINDVFIDSVTANTAAGDANALFPFPNGSVIAGQDNVVTVLQDHMGNDEGTNQKSDRGIRGFELVGGVGKFSTWKVQGKLGGYENFPDRVRGGLNEGGLYGERLGWHLPSFPISDSDWTPRALSDGLPNGKAGVGFFVTTFALDVPKGVDAAMSFQFNLEQGLAAYRALLFVNGWKFGKRAADYGPQTRFPVPPGILDYNGNK</sequence>
<dbReference type="FunFam" id="3.20.20.80:FF:000040">
    <property type="entry name" value="Beta-galactosidase A"/>
    <property type="match status" value="1"/>
</dbReference>
<dbReference type="PANTHER" id="PTHR23421">
    <property type="entry name" value="BETA-GALACTOSIDASE RELATED"/>
    <property type="match status" value="1"/>
</dbReference>
<dbReference type="EMBL" id="AYKW01000004">
    <property type="protein sequence ID" value="PIL34819.1"/>
    <property type="molecule type" value="Genomic_DNA"/>
</dbReference>
<dbReference type="InterPro" id="IPR025972">
    <property type="entry name" value="BetaGal_dom3"/>
</dbReference>
<comment type="similarity">
    <text evidence="2 8">Belongs to the glycosyl hydrolase 35 family.</text>
</comment>
<dbReference type="STRING" id="1077348.A0A2G8SM47"/>
<keyword evidence="7" id="KW-0326">Glycosidase</keyword>
<evidence type="ECO:0000313" key="11">
    <source>
        <dbReference type="EMBL" id="PIL34819.1"/>
    </source>
</evidence>
<dbReference type="GO" id="GO:0005975">
    <property type="term" value="P:carbohydrate metabolic process"/>
    <property type="evidence" value="ECO:0007669"/>
    <property type="project" value="InterPro"/>
</dbReference>
<dbReference type="Proteomes" id="UP000230002">
    <property type="component" value="Unassembled WGS sequence"/>
</dbReference>
<evidence type="ECO:0000256" key="5">
    <source>
        <dbReference type="ARBA" id="ARBA00022801"/>
    </source>
</evidence>
<keyword evidence="5" id="KW-0378">Hydrolase</keyword>
<dbReference type="EC" id="3.2.1.23" evidence="3"/>
<feature type="signal peptide" evidence="9">
    <location>
        <begin position="1"/>
        <end position="23"/>
    </location>
</feature>
<protein>
    <recommendedName>
        <fullName evidence="3">beta-galactosidase</fullName>
        <ecNumber evidence="3">3.2.1.23</ecNumber>
    </recommendedName>
</protein>